<dbReference type="Proteomes" id="UP001408789">
    <property type="component" value="Unassembled WGS sequence"/>
</dbReference>
<dbReference type="AlphaFoldDB" id="A0AAP0D981"/>
<reference evidence="2 3" key="1">
    <citation type="submission" date="2024-04" db="EMBL/GenBank/DDBJ databases">
        <title>The reference genome of an endangered Asteraceae, Deinandra increscens subsp. villosa, native to the Central Coast of California.</title>
        <authorList>
            <person name="Guilliams M."/>
            <person name="Hasenstab-Lehman K."/>
            <person name="Meyer R."/>
            <person name="Mcevoy S."/>
        </authorList>
    </citation>
    <scope>NUCLEOTIDE SEQUENCE [LARGE SCALE GENOMIC DNA]</scope>
    <source>
        <tissue evidence="2">Leaf</tissue>
    </source>
</reference>
<name>A0AAP0D981_9ASTR</name>
<dbReference type="PANTHER" id="PTHR47165:SF4">
    <property type="entry name" value="OS03G0429900 PROTEIN"/>
    <property type="match status" value="1"/>
</dbReference>
<comment type="caution">
    <text evidence="2">The sequence shown here is derived from an EMBL/GenBank/DDBJ whole genome shotgun (WGS) entry which is preliminary data.</text>
</comment>
<evidence type="ECO:0000313" key="2">
    <source>
        <dbReference type="EMBL" id="KAK9070191.1"/>
    </source>
</evidence>
<dbReference type="SUPFAM" id="SSF50249">
    <property type="entry name" value="Nucleic acid-binding proteins"/>
    <property type="match status" value="1"/>
</dbReference>
<accession>A0AAP0D981</accession>
<proteinExistence type="predicted"/>
<sequence length="497" mass="55227">MHAMYRLGDDAVLDKKITLMGCYVFDDYVCQHAPTIMRVASHTAAIKIDSITTITEVEDDNNIPKTWFSFPSPKELADRKDRLEVLSDFIGKVEDIEHIETENNNSLLRITMKDASGEPIIVALWKEIVALVDTEALAATDRVVIAALQSIKVVDFGGDMQLESTAATRVVINPDLEVAHEMAKRFQPPEASTEPRIRYTSKVSQPDKMTLGSLYQEDMRKIYDLPANLVPNSSNLLCLSQDMKYTCEATVTDITPGRTWFFVRCLPCKRTITAGKDGYSCPRHGEAGLKYSKRRIHPDIASLAVLIDAYQCLLSYRYCVNCTLEDASARVHACVFDEGVNTMLGIKCYDMITKQGYSDAAKIPDPVYTLRGMRMVFLLQNGEMSHESILKFTVNRVSQPSANTEQLTSASPAKIMPVLTAPCTPPVLAIKQPVDTPASLGLTPPDMQASQSIGMQQVADSTEPSTEKTRARSAQKQLFPEDETQLESKKTRKDVPQ</sequence>
<evidence type="ECO:0000313" key="3">
    <source>
        <dbReference type="Proteomes" id="UP001408789"/>
    </source>
</evidence>
<dbReference type="PANTHER" id="PTHR47165">
    <property type="entry name" value="OS03G0429900 PROTEIN"/>
    <property type="match status" value="1"/>
</dbReference>
<dbReference type="EMBL" id="JBCNJP010000012">
    <property type="protein sequence ID" value="KAK9070191.1"/>
    <property type="molecule type" value="Genomic_DNA"/>
</dbReference>
<feature type="compositionally biased region" description="Basic and acidic residues" evidence="1">
    <location>
        <begin position="486"/>
        <end position="497"/>
    </location>
</feature>
<dbReference type="Gene3D" id="2.40.50.140">
    <property type="entry name" value="Nucleic acid-binding proteins"/>
    <property type="match status" value="2"/>
</dbReference>
<organism evidence="2 3">
    <name type="scientific">Deinandra increscens subsp. villosa</name>
    <dbReference type="NCBI Taxonomy" id="3103831"/>
    <lineage>
        <taxon>Eukaryota</taxon>
        <taxon>Viridiplantae</taxon>
        <taxon>Streptophyta</taxon>
        <taxon>Embryophyta</taxon>
        <taxon>Tracheophyta</taxon>
        <taxon>Spermatophyta</taxon>
        <taxon>Magnoliopsida</taxon>
        <taxon>eudicotyledons</taxon>
        <taxon>Gunneridae</taxon>
        <taxon>Pentapetalae</taxon>
        <taxon>asterids</taxon>
        <taxon>campanulids</taxon>
        <taxon>Asterales</taxon>
        <taxon>Asteraceae</taxon>
        <taxon>Asteroideae</taxon>
        <taxon>Heliantheae alliance</taxon>
        <taxon>Madieae</taxon>
        <taxon>Madiinae</taxon>
        <taxon>Deinandra</taxon>
    </lineage>
</organism>
<gene>
    <name evidence="2" type="ORF">SSX86_010591</name>
</gene>
<evidence type="ECO:0000256" key="1">
    <source>
        <dbReference type="SAM" id="MobiDB-lite"/>
    </source>
</evidence>
<dbReference type="InterPro" id="IPR012340">
    <property type="entry name" value="NA-bd_OB-fold"/>
</dbReference>
<keyword evidence="3" id="KW-1185">Reference proteome</keyword>
<evidence type="ECO:0008006" key="4">
    <source>
        <dbReference type="Google" id="ProtNLM"/>
    </source>
</evidence>
<feature type="compositionally biased region" description="Polar residues" evidence="1">
    <location>
        <begin position="448"/>
        <end position="464"/>
    </location>
</feature>
<protein>
    <recommendedName>
        <fullName evidence="4">Replication factor A C-terminal domain-containing protein</fullName>
    </recommendedName>
</protein>
<feature type="region of interest" description="Disordered" evidence="1">
    <location>
        <begin position="438"/>
        <end position="497"/>
    </location>
</feature>